<evidence type="ECO:0000256" key="5">
    <source>
        <dbReference type="PIRSR" id="PIRSR602403-1"/>
    </source>
</evidence>
<dbReference type="SUPFAM" id="SSF48264">
    <property type="entry name" value="Cytochrome P450"/>
    <property type="match status" value="1"/>
</dbReference>
<dbReference type="PANTHER" id="PTHR47582:SF1">
    <property type="entry name" value="P450, PUTATIVE (EUROFUNG)-RELATED"/>
    <property type="match status" value="1"/>
</dbReference>
<dbReference type="PROSITE" id="PS00086">
    <property type="entry name" value="CYTOCHROME_P450"/>
    <property type="match status" value="1"/>
</dbReference>
<dbReference type="InterPro" id="IPR002403">
    <property type="entry name" value="Cyt_P450_E_grp-IV"/>
</dbReference>
<evidence type="ECO:0000256" key="6">
    <source>
        <dbReference type="RuleBase" id="RU000461"/>
    </source>
</evidence>
<dbReference type="OrthoDB" id="3366823at2759"/>
<comment type="similarity">
    <text evidence="2 6">Belongs to the cytochrome P450 family.</text>
</comment>
<dbReference type="RefSeq" id="XP_033685382.1">
    <property type="nucleotide sequence ID" value="XM_033835533.1"/>
</dbReference>
<dbReference type="GO" id="GO:0016705">
    <property type="term" value="F:oxidoreductase activity, acting on paired donors, with incorporation or reduction of molecular oxygen"/>
    <property type="evidence" value="ECO:0007669"/>
    <property type="project" value="InterPro"/>
</dbReference>
<dbReference type="GO" id="GO:0004497">
    <property type="term" value="F:monooxygenase activity"/>
    <property type="evidence" value="ECO:0007669"/>
    <property type="project" value="UniProtKB-KW"/>
</dbReference>
<gene>
    <name evidence="7" type="ORF">BU26DRAFT_604548</name>
</gene>
<dbReference type="InterPro" id="IPR053007">
    <property type="entry name" value="CYP450_monoxygenase_sec-met"/>
</dbReference>
<dbReference type="PRINTS" id="PR00465">
    <property type="entry name" value="EP450IV"/>
</dbReference>
<evidence type="ECO:0000256" key="4">
    <source>
        <dbReference type="ARBA" id="ARBA00023004"/>
    </source>
</evidence>
<protein>
    <submittedName>
        <fullName evidence="7">Cytochrome P450</fullName>
    </submittedName>
</protein>
<dbReference type="InterPro" id="IPR017972">
    <property type="entry name" value="Cyt_P450_CS"/>
</dbReference>
<proteinExistence type="inferred from homology"/>
<keyword evidence="3 5" id="KW-0479">Metal-binding</keyword>
<evidence type="ECO:0000313" key="7">
    <source>
        <dbReference type="EMBL" id="KAF2250378.1"/>
    </source>
</evidence>
<evidence type="ECO:0000256" key="1">
    <source>
        <dbReference type="ARBA" id="ARBA00001971"/>
    </source>
</evidence>
<evidence type="ECO:0000313" key="8">
    <source>
        <dbReference type="Proteomes" id="UP000800094"/>
    </source>
</evidence>
<dbReference type="Gene3D" id="1.10.630.10">
    <property type="entry name" value="Cytochrome P450"/>
    <property type="match status" value="1"/>
</dbReference>
<keyword evidence="8" id="KW-1185">Reference proteome</keyword>
<dbReference type="InterPro" id="IPR001128">
    <property type="entry name" value="Cyt_P450"/>
</dbReference>
<dbReference type="EMBL" id="ML987194">
    <property type="protein sequence ID" value="KAF2250378.1"/>
    <property type="molecule type" value="Genomic_DNA"/>
</dbReference>
<keyword evidence="6" id="KW-0560">Oxidoreductase</keyword>
<dbReference type="GO" id="GO:0005506">
    <property type="term" value="F:iron ion binding"/>
    <property type="evidence" value="ECO:0007669"/>
    <property type="project" value="InterPro"/>
</dbReference>
<reference evidence="7" key="1">
    <citation type="journal article" date="2020" name="Stud. Mycol.">
        <title>101 Dothideomycetes genomes: a test case for predicting lifestyles and emergence of pathogens.</title>
        <authorList>
            <person name="Haridas S."/>
            <person name="Albert R."/>
            <person name="Binder M."/>
            <person name="Bloem J."/>
            <person name="Labutti K."/>
            <person name="Salamov A."/>
            <person name="Andreopoulos B."/>
            <person name="Baker S."/>
            <person name="Barry K."/>
            <person name="Bills G."/>
            <person name="Bluhm B."/>
            <person name="Cannon C."/>
            <person name="Castanera R."/>
            <person name="Culley D."/>
            <person name="Daum C."/>
            <person name="Ezra D."/>
            <person name="Gonzalez J."/>
            <person name="Henrissat B."/>
            <person name="Kuo A."/>
            <person name="Liang C."/>
            <person name="Lipzen A."/>
            <person name="Lutzoni F."/>
            <person name="Magnuson J."/>
            <person name="Mondo S."/>
            <person name="Nolan M."/>
            <person name="Ohm R."/>
            <person name="Pangilinan J."/>
            <person name="Park H.-J."/>
            <person name="Ramirez L."/>
            <person name="Alfaro M."/>
            <person name="Sun H."/>
            <person name="Tritt A."/>
            <person name="Yoshinaga Y."/>
            <person name="Zwiers L.-H."/>
            <person name="Turgeon B."/>
            <person name="Goodwin S."/>
            <person name="Spatafora J."/>
            <person name="Crous P."/>
            <person name="Grigoriev I."/>
        </authorList>
    </citation>
    <scope>NUCLEOTIDE SEQUENCE</scope>
    <source>
        <strain evidence="7">CBS 122368</strain>
    </source>
</reference>
<dbReference type="CDD" id="cd11040">
    <property type="entry name" value="CYP7_CYP8-like"/>
    <property type="match status" value="1"/>
</dbReference>
<comment type="cofactor">
    <cofactor evidence="1 5">
        <name>heme</name>
        <dbReference type="ChEBI" id="CHEBI:30413"/>
    </cofactor>
</comment>
<name>A0A6A6IJY5_9PLEO</name>
<dbReference type="Proteomes" id="UP000800094">
    <property type="component" value="Unassembled WGS sequence"/>
</dbReference>
<dbReference type="AlphaFoldDB" id="A0A6A6IJY5"/>
<dbReference type="GO" id="GO:0020037">
    <property type="term" value="F:heme binding"/>
    <property type="evidence" value="ECO:0007669"/>
    <property type="project" value="InterPro"/>
</dbReference>
<dbReference type="Pfam" id="PF00067">
    <property type="entry name" value="p450"/>
    <property type="match status" value="1"/>
</dbReference>
<keyword evidence="6" id="KW-0503">Monooxygenase</keyword>
<keyword evidence="5 6" id="KW-0349">Heme</keyword>
<evidence type="ECO:0000256" key="2">
    <source>
        <dbReference type="ARBA" id="ARBA00010617"/>
    </source>
</evidence>
<feature type="binding site" description="axial binding residue" evidence="5">
    <location>
        <position position="430"/>
    </location>
    <ligand>
        <name>heme</name>
        <dbReference type="ChEBI" id="CHEBI:30413"/>
    </ligand>
    <ligandPart>
        <name>Fe</name>
        <dbReference type="ChEBI" id="CHEBI:18248"/>
    </ligandPart>
</feature>
<dbReference type="PANTHER" id="PTHR47582">
    <property type="entry name" value="P450, PUTATIVE (EUROFUNG)-RELATED"/>
    <property type="match status" value="1"/>
</dbReference>
<organism evidence="7 8">
    <name type="scientific">Trematosphaeria pertusa</name>
    <dbReference type="NCBI Taxonomy" id="390896"/>
    <lineage>
        <taxon>Eukaryota</taxon>
        <taxon>Fungi</taxon>
        <taxon>Dikarya</taxon>
        <taxon>Ascomycota</taxon>
        <taxon>Pezizomycotina</taxon>
        <taxon>Dothideomycetes</taxon>
        <taxon>Pleosporomycetidae</taxon>
        <taxon>Pleosporales</taxon>
        <taxon>Massarineae</taxon>
        <taxon>Trematosphaeriaceae</taxon>
        <taxon>Trematosphaeria</taxon>
    </lineage>
</organism>
<dbReference type="InterPro" id="IPR036396">
    <property type="entry name" value="Cyt_P450_sf"/>
</dbReference>
<accession>A0A6A6IJY5</accession>
<keyword evidence="4 5" id="KW-0408">Iron</keyword>
<dbReference type="GeneID" id="54588863"/>
<sequence length="507" mass="56264">MPTVLTLGCVALVVLYGTFYALLHATQNKREPRLLPGTIPFLDPGIGIARNKVDYLVNLRKRYRLPIHTMRMPFQRFYIVQSPQLIQTVQNKTNISTFVPTLLDFGMLFSGLNKESQKVLRGAFDINGNGFTISVHKYLTAGPTLQVATRTAIDNLSASVPSGFATSGEIGLLENIRHHLTLALTGAVYGPENPYDDPDIEASWQEFVPGISHLLYSPLPSLTARKCLRARGRVIDAFKKYFETDGHLQAFPMIAEMFEANKGHGLSASEAAKMEMATSLAMLSSSAITTFWLMFHVLSNPSALSDCRQELLGLVVNEAETNTGHVKVVDLATIKAKCPTLAAMLHETLRYHSTVINVKKVHHDTTLASQYYLKKGGILMIPGTAVHHDPEVWGHGAETFDHRRFLNPEGHKKLSSTSAFRPFGAGATMCPGRHFSTNTILSLVAMVLLQFEIRPVEGRWSMPTKRNADLWNAMPKPDNDVRVRIARRKDPGTAQWKFVWGSTVQGM</sequence>
<evidence type="ECO:0000256" key="3">
    <source>
        <dbReference type="ARBA" id="ARBA00022723"/>
    </source>
</evidence>